<dbReference type="HOGENOM" id="CLU_1568100_0_0_11"/>
<dbReference type="Proteomes" id="UP000004208">
    <property type="component" value="Unassembled WGS sequence"/>
</dbReference>
<protein>
    <submittedName>
        <fullName evidence="1">Uncharacterized protein</fullName>
    </submittedName>
</protein>
<dbReference type="OrthoDB" id="4409693at2"/>
<dbReference type="AlphaFoldDB" id="D7WEV6"/>
<comment type="caution">
    <text evidence="1">The sequence shown here is derived from an EMBL/GenBank/DDBJ whole genome shotgun (WGS) entry which is preliminary data.</text>
</comment>
<accession>D7WEV6</accession>
<name>D7WEV6_9CORY</name>
<dbReference type="EMBL" id="ACLJ02000003">
    <property type="protein sequence ID" value="EFK53637.1"/>
    <property type="molecule type" value="Genomic_DNA"/>
</dbReference>
<dbReference type="STRING" id="585529.HMPREF0291_11294"/>
<gene>
    <name evidence="1" type="ORF">HMPREF0291_11294</name>
</gene>
<evidence type="ECO:0000313" key="2">
    <source>
        <dbReference type="Proteomes" id="UP000004208"/>
    </source>
</evidence>
<proteinExistence type="predicted"/>
<evidence type="ECO:0000313" key="1">
    <source>
        <dbReference type="EMBL" id="EFK53637.1"/>
    </source>
</evidence>
<dbReference type="RefSeq" id="WP_005289623.1">
    <property type="nucleotide sequence ID" value="NZ_CM000961.1"/>
</dbReference>
<reference evidence="1" key="1">
    <citation type="submission" date="2010-06" db="EMBL/GenBank/DDBJ databases">
        <authorList>
            <person name="Muzny D."/>
            <person name="Qin X."/>
            <person name="Buhay C."/>
            <person name="Dugan-Rocha S."/>
            <person name="Ding Y."/>
            <person name="Chen G."/>
            <person name="Hawes A."/>
            <person name="Holder M."/>
            <person name="Jhangiani S."/>
            <person name="Johnson A."/>
            <person name="Khan Z."/>
            <person name="Li Z."/>
            <person name="Liu W."/>
            <person name="Liu X."/>
            <person name="Perez L."/>
            <person name="Shen H."/>
            <person name="Wang Q."/>
            <person name="Watt J."/>
            <person name="Xi L."/>
            <person name="Xin Y."/>
            <person name="Zhou J."/>
            <person name="Deng J."/>
            <person name="Jiang H."/>
            <person name="Liu Y."/>
            <person name="Qu J."/>
            <person name="Song X.-Z."/>
            <person name="Zhang L."/>
            <person name="Villasana D."/>
            <person name="Johnson A."/>
            <person name="Liu J."/>
            <person name="Liyanage D."/>
            <person name="Lorensuhewa L."/>
            <person name="Robinson T."/>
            <person name="Song A."/>
            <person name="Song B.-B."/>
            <person name="Dinh H."/>
            <person name="Thornton R."/>
            <person name="Coyle M."/>
            <person name="Francisco L."/>
            <person name="Jackson L."/>
            <person name="Javaid M."/>
            <person name="Korchina V."/>
            <person name="Kovar C."/>
            <person name="Mata R."/>
            <person name="Mathew T."/>
            <person name="Ngo R."/>
            <person name="Nguyen L."/>
            <person name="Nguyen N."/>
            <person name="Okwuonu G."/>
            <person name="Ongeri F."/>
            <person name="Pham C."/>
            <person name="Simmons D."/>
            <person name="Wilczek-Boney K."/>
            <person name="Hale W."/>
            <person name="Jakkamsetti A."/>
            <person name="Pham P."/>
            <person name="Ruth R."/>
            <person name="San Lucas F."/>
            <person name="Warren J."/>
            <person name="Zhang J."/>
            <person name="Zhao Z."/>
            <person name="Zhou C."/>
            <person name="Zhu D."/>
            <person name="Lee S."/>
            <person name="Bess C."/>
            <person name="Blankenburg K."/>
            <person name="Forbes L."/>
            <person name="Fu Q."/>
            <person name="Gubbala S."/>
            <person name="Hirani K."/>
            <person name="Jayaseelan J.C."/>
            <person name="Lara F."/>
            <person name="Munidasa M."/>
            <person name="Palculict T."/>
            <person name="Patil S."/>
            <person name="Pu L.-L."/>
            <person name="Saada N."/>
            <person name="Tang L."/>
            <person name="Weissenberger G."/>
            <person name="Zhu Y."/>
            <person name="Hemphill L."/>
            <person name="Shang Y."/>
            <person name="Youmans B."/>
            <person name="Ayvaz T."/>
            <person name="Ross M."/>
            <person name="Santibanez J."/>
            <person name="Aqrawi P."/>
            <person name="Gross S."/>
            <person name="Joshi V."/>
            <person name="Fowler G."/>
            <person name="Nazareth L."/>
            <person name="Reid J."/>
            <person name="Worley K."/>
            <person name="Petrosino J."/>
            <person name="Highlander S."/>
            <person name="Gibbs R."/>
        </authorList>
    </citation>
    <scope>NUCLEOTIDE SEQUENCE [LARGE SCALE GENOMIC DNA]</scope>
    <source>
        <strain evidence="1">ATCC 33030</strain>
    </source>
</reference>
<sequence>MNENEFARKALERCGDTQIAPAVVNDVMQVLGPGEEILEVALTSAPGFTSACVCTSSRLFLGTAPGQVTVIDHAWLTGFCGRPYGPAEEPTLTLKAVDGEVNWIGFNRTGLMRILHALDFAMQSPAPEATIPELFNKWIDVHQEANNVDMTPEQFELNIREAIGERQWLT</sequence>
<keyword evidence="2" id="KW-1185">Reference proteome</keyword>
<organism evidence="1 2">
    <name type="scientific">Corynebacterium genitalium ATCC 33030</name>
    <dbReference type="NCBI Taxonomy" id="585529"/>
    <lineage>
        <taxon>Bacteria</taxon>
        <taxon>Bacillati</taxon>
        <taxon>Actinomycetota</taxon>
        <taxon>Actinomycetes</taxon>
        <taxon>Mycobacteriales</taxon>
        <taxon>Corynebacteriaceae</taxon>
        <taxon>Corynebacterium</taxon>
    </lineage>
</organism>